<gene>
    <name evidence="2" type="ORF">DPMN_163188</name>
</gene>
<feature type="chain" id="PRO_5038822788" evidence="1">
    <location>
        <begin position="23"/>
        <end position="243"/>
    </location>
</feature>
<dbReference type="AlphaFoldDB" id="A0A9D4IU72"/>
<name>A0A9D4IU72_DREPO</name>
<keyword evidence="1" id="KW-0732">Signal</keyword>
<evidence type="ECO:0000313" key="3">
    <source>
        <dbReference type="Proteomes" id="UP000828390"/>
    </source>
</evidence>
<dbReference type="OrthoDB" id="10382896at2759"/>
<dbReference type="EMBL" id="JAIWYP010000008">
    <property type="protein sequence ID" value="KAH3785104.1"/>
    <property type="molecule type" value="Genomic_DNA"/>
</dbReference>
<comment type="caution">
    <text evidence="2">The sequence shown here is derived from an EMBL/GenBank/DDBJ whole genome shotgun (WGS) entry which is preliminary data.</text>
</comment>
<reference evidence="2" key="2">
    <citation type="submission" date="2020-11" db="EMBL/GenBank/DDBJ databases">
        <authorList>
            <person name="McCartney M.A."/>
            <person name="Auch B."/>
            <person name="Kono T."/>
            <person name="Mallez S."/>
            <person name="Becker A."/>
            <person name="Gohl D.M."/>
            <person name="Silverstein K.A.T."/>
            <person name="Koren S."/>
            <person name="Bechman K.B."/>
            <person name="Herman A."/>
            <person name="Abrahante J.E."/>
            <person name="Garbe J."/>
        </authorList>
    </citation>
    <scope>NUCLEOTIDE SEQUENCE</scope>
    <source>
        <strain evidence="2">Duluth1</strain>
        <tissue evidence="2">Whole animal</tissue>
    </source>
</reference>
<reference evidence="2" key="1">
    <citation type="journal article" date="2019" name="bioRxiv">
        <title>The Genome of the Zebra Mussel, Dreissena polymorpha: A Resource for Invasive Species Research.</title>
        <authorList>
            <person name="McCartney M.A."/>
            <person name="Auch B."/>
            <person name="Kono T."/>
            <person name="Mallez S."/>
            <person name="Zhang Y."/>
            <person name="Obille A."/>
            <person name="Becker A."/>
            <person name="Abrahante J.E."/>
            <person name="Garbe J."/>
            <person name="Badalamenti J.P."/>
            <person name="Herman A."/>
            <person name="Mangelson H."/>
            <person name="Liachko I."/>
            <person name="Sullivan S."/>
            <person name="Sone E.D."/>
            <person name="Koren S."/>
            <person name="Silverstein K.A.T."/>
            <person name="Beckman K.B."/>
            <person name="Gohl D.M."/>
        </authorList>
    </citation>
    <scope>NUCLEOTIDE SEQUENCE</scope>
    <source>
        <strain evidence="2">Duluth1</strain>
        <tissue evidence="2">Whole animal</tissue>
    </source>
</reference>
<dbReference type="Proteomes" id="UP000828390">
    <property type="component" value="Unassembled WGS sequence"/>
</dbReference>
<protein>
    <submittedName>
        <fullName evidence="2">Uncharacterized protein</fullName>
    </submittedName>
</protein>
<evidence type="ECO:0000256" key="1">
    <source>
        <dbReference type="SAM" id="SignalP"/>
    </source>
</evidence>
<keyword evidence="3" id="KW-1185">Reference proteome</keyword>
<accession>A0A9D4IU72</accession>
<organism evidence="2 3">
    <name type="scientific">Dreissena polymorpha</name>
    <name type="common">Zebra mussel</name>
    <name type="synonym">Mytilus polymorpha</name>
    <dbReference type="NCBI Taxonomy" id="45954"/>
    <lineage>
        <taxon>Eukaryota</taxon>
        <taxon>Metazoa</taxon>
        <taxon>Spiralia</taxon>
        <taxon>Lophotrochozoa</taxon>
        <taxon>Mollusca</taxon>
        <taxon>Bivalvia</taxon>
        <taxon>Autobranchia</taxon>
        <taxon>Heteroconchia</taxon>
        <taxon>Euheterodonta</taxon>
        <taxon>Imparidentia</taxon>
        <taxon>Neoheterodontei</taxon>
        <taxon>Myida</taxon>
        <taxon>Dreissenoidea</taxon>
        <taxon>Dreissenidae</taxon>
        <taxon>Dreissena</taxon>
    </lineage>
</organism>
<proteinExistence type="predicted"/>
<evidence type="ECO:0000313" key="2">
    <source>
        <dbReference type="EMBL" id="KAH3785104.1"/>
    </source>
</evidence>
<feature type="signal peptide" evidence="1">
    <location>
        <begin position="1"/>
        <end position="22"/>
    </location>
</feature>
<sequence>MLLAQYFTRSMWFCATLLLTSASTSWLLPLKPETDVTQGDLPVCSSYDSLCGLNYRYITDSGEPVELFKSQSNICKCQNGNTCSGDWFNMSNSMVQTLTTERGFHLEAKIEFCELASNQKPCAFGSPVLTTKGQGPLSFELATPMSCRCARPLVAQASWEKGAYFYTQYGCGQAWCTRKSADVCKIVSLNAGGTYFERYLCRCRRSDACGGDLPTADLPTTNHTCFSRQASSDTSLAWKSLKP</sequence>